<sequence>MQTQTVVAETDTRADKDMVWWKKPPSDEPQLPAERRKESSRKTDRQTDRQTGRRQRRCTSLLLRILTPVLEVNLGQPARSLAGCLTPPPAASVERLWQREVDACIRLRGGAAAVGGTDRRMGGNHLYHLLHVCPEVSHSSTDGCEPLPACETDRSPAVRFTPAPLHHRIWRRR</sequence>
<evidence type="ECO:0000256" key="1">
    <source>
        <dbReference type="SAM" id="MobiDB-lite"/>
    </source>
</evidence>
<feature type="compositionally biased region" description="Basic and acidic residues" evidence="1">
    <location>
        <begin position="33"/>
        <end position="51"/>
    </location>
</feature>
<feature type="compositionally biased region" description="Basic and acidic residues" evidence="1">
    <location>
        <begin position="10"/>
        <end position="26"/>
    </location>
</feature>
<gene>
    <name evidence="2" type="ORF">PLEPLA_LOCUS27274</name>
</gene>
<evidence type="ECO:0000313" key="3">
    <source>
        <dbReference type="Proteomes" id="UP001153269"/>
    </source>
</evidence>
<keyword evidence="3" id="KW-1185">Reference proteome</keyword>
<dbReference type="AlphaFoldDB" id="A0A9N7UWB2"/>
<evidence type="ECO:0000313" key="2">
    <source>
        <dbReference type="EMBL" id="CAB1439489.1"/>
    </source>
</evidence>
<protein>
    <submittedName>
        <fullName evidence="2">Uncharacterized protein</fullName>
    </submittedName>
</protein>
<comment type="caution">
    <text evidence="2">The sequence shown here is derived from an EMBL/GenBank/DDBJ whole genome shotgun (WGS) entry which is preliminary data.</text>
</comment>
<accession>A0A9N7UWB2</accession>
<proteinExistence type="predicted"/>
<reference evidence="2" key="1">
    <citation type="submission" date="2020-03" db="EMBL/GenBank/DDBJ databases">
        <authorList>
            <person name="Weist P."/>
        </authorList>
    </citation>
    <scope>NUCLEOTIDE SEQUENCE</scope>
</reference>
<dbReference type="EMBL" id="CADEAL010002291">
    <property type="protein sequence ID" value="CAB1439489.1"/>
    <property type="molecule type" value="Genomic_DNA"/>
</dbReference>
<feature type="region of interest" description="Disordered" evidence="1">
    <location>
        <begin position="1"/>
        <end position="56"/>
    </location>
</feature>
<name>A0A9N7UWB2_PLEPL</name>
<dbReference type="Proteomes" id="UP001153269">
    <property type="component" value="Unassembled WGS sequence"/>
</dbReference>
<organism evidence="2 3">
    <name type="scientific">Pleuronectes platessa</name>
    <name type="common">European plaice</name>
    <dbReference type="NCBI Taxonomy" id="8262"/>
    <lineage>
        <taxon>Eukaryota</taxon>
        <taxon>Metazoa</taxon>
        <taxon>Chordata</taxon>
        <taxon>Craniata</taxon>
        <taxon>Vertebrata</taxon>
        <taxon>Euteleostomi</taxon>
        <taxon>Actinopterygii</taxon>
        <taxon>Neopterygii</taxon>
        <taxon>Teleostei</taxon>
        <taxon>Neoteleostei</taxon>
        <taxon>Acanthomorphata</taxon>
        <taxon>Carangaria</taxon>
        <taxon>Pleuronectiformes</taxon>
        <taxon>Pleuronectoidei</taxon>
        <taxon>Pleuronectidae</taxon>
        <taxon>Pleuronectes</taxon>
    </lineage>
</organism>